<dbReference type="SUPFAM" id="SSF54001">
    <property type="entry name" value="Cysteine proteinases"/>
    <property type="match status" value="1"/>
</dbReference>
<dbReference type="AlphaFoldDB" id="A0A2H9VLZ2"/>
<dbReference type="InterPro" id="IPR038765">
    <property type="entry name" value="Papain-like_cys_pep_sf"/>
</dbReference>
<evidence type="ECO:0000256" key="1">
    <source>
        <dbReference type="ARBA" id="ARBA00007074"/>
    </source>
</evidence>
<accession>A0A2H9VLZ2</accession>
<comment type="caution">
    <text evidence="6">The sequence shown here is derived from an EMBL/GenBank/DDBJ whole genome shotgun (WGS) entry which is preliminary data.</text>
</comment>
<dbReference type="Gene3D" id="2.30.30.40">
    <property type="entry name" value="SH3 Domains"/>
    <property type="match status" value="1"/>
</dbReference>
<protein>
    <submittedName>
        <fullName evidence="6">SH3 domain-containing protein</fullName>
    </submittedName>
</protein>
<evidence type="ECO:0000259" key="5">
    <source>
        <dbReference type="PROSITE" id="PS51935"/>
    </source>
</evidence>
<dbReference type="EMBL" id="PGFJ01000002">
    <property type="protein sequence ID" value="PJJ79336.1"/>
    <property type="molecule type" value="Genomic_DNA"/>
</dbReference>
<feature type="domain" description="NlpC/P60" evidence="5">
    <location>
        <begin position="125"/>
        <end position="253"/>
    </location>
</feature>
<dbReference type="PANTHER" id="PTHR47053:SF1">
    <property type="entry name" value="MUREIN DD-ENDOPEPTIDASE MEPH-RELATED"/>
    <property type="match status" value="1"/>
</dbReference>
<gene>
    <name evidence="6" type="ORF">CLV57_2468</name>
</gene>
<evidence type="ECO:0000313" key="7">
    <source>
        <dbReference type="Proteomes" id="UP000242687"/>
    </source>
</evidence>
<evidence type="ECO:0000256" key="3">
    <source>
        <dbReference type="ARBA" id="ARBA00022801"/>
    </source>
</evidence>
<dbReference type="GO" id="GO:0006508">
    <property type="term" value="P:proteolysis"/>
    <property type="evidence" value="ECO:0007669"/>
    <property type="project" value="UniProtKB-KW"/>
</dbReference>
<name>A0A2H9VLZ2_9SPHI</name>
<evidence type="ECO:0000256" key="2">
    <source>
        <dbReference type="ARBA" id="ARBA00022670"/>
    </source>
</evidence>
<keyword evidence="4" id="KW-0788">Thiol protease</keyword>
<dbReference type="PANTHER" id="PTHR47053">
    <property type="entry name" value="MUREIN DD-ENDOPEPTIDASE MEPH-RELATED"/>
    <property type="match status" value="1"/>
</dbReference>
<keyword evidence="3" id="KW-0378">Hydrolase</keyword>
<dbReference type="InterPro" id="IPR051202">
    <property type="entry name" value="Peptidase_C40"/>
</dbReference>
<dbReference type="Pfam" id="PF18348">
    <property type="entry name" value="SH3_16"/>
    <property type="match status" value="1"/>
</dbReference>
<dbReference type="InterPro" id="IPR041382">
    <property type="entry name" value="SH3_16"/>
</dbReference>
<dbReference type="PROSITE" id="PS51935">
    <property type="entry name" value="NLPC_P60"/>
    <property type="match status" value="1"/>
</dbReference>
<dbReference type="OrthoDB" id="9813368at2"/>
<sequence length="253" mass="28638">MEYGICNLAVIPMRAAADERSEQVSQLLFGEAFEILEWQENWVRITSAHDGYEGWIARLQFCMLGHMAYQQLLSNPPRLTYRPITQAWKIKDNSVIYLPAGSSLSFLNGTTCYMDRDKFEIIGQIGDNDNIDALAKTYINTPYLWGGRTHFGIDCSGFTQIVFRMKGISLKRDASLQAGQGQAVASLSDARLGDLAFFHNKDGKITHVGMLLNQHSIIHASGKVKIESIDDKGIYSDEQKRYTHQLTSIRRYF</sequence>
<keyword evidence="7" id="KW-1185">Reference proteome</keyword>
<dbReference type="Pfam" id="PF00877">
    <property type="entry name" value="NLPC_P60"/>
    <property type="match status" value="1"/>
</dbReference>
<organism evidence="6 7">
    <name type="scientific">Mucilaginibacter auburnensis</name>
    <dbReference type="NCBI Taxonomy" id="1457233"/>
    <lineage>
        <taxon>Bacteria</taxon>
        <taxon>Pseudomonadati</taxon>
        <taxon>Bacteroidota</taxon>
        <taxon>Sphingobacteriia</taxon>
        <taxon>Sphingobacteriales</taxon>
        <taxon>Sphingobacteriaceae</taxon>
        <taxon>Mucilaginibacter</taxon>
    </lineage>
</organism>
<dbReference type="Proteomes" id="UP000242687">
    <property type="component" value="Unassembled WGS sequence"/>
</dbReference>
<dbReference type="Gene3D" id="3.90.1720.10">
    <property type="entry name" value="endopeptidase domain like (from Nostoc punctiforme)"/>
    <property type="match status" value="1"/>
</dbReference>
<evidence type="ECO:0000313" key="6">
    <source>
        <dbReference type="EMBL" id="PJJ79336.1"/>
    </source>
</evidence>
<reference evidence="6 7" key="1">
    <citation type="submission" date="2017-11" db="EMBL/GenBank/DDBJ databases">
        <title>Genomic Encyclopedia of Archaeal and Bacterial Type Strains, Phase II (KMG-II): From Individual Species to Whole Genera.</title>
        <authorList>
            <person name="Goeker M."/>
        </authorList>
    </citation>
    <scope>NUCLEOTIDE SEQUENCE [LARGE SCALE GENOMIC DNA]</scope>
    <source>
        <strain evidence="6 7">DSM 28175</strain>
    </source>
</reference>
<dbReference type="GO" id="GO:0008234">
    <property type="term" value="F:cysteine-type peptidase activity"/>
    <property type="evidence" value="ECO:0007669"/>
    <property type="project" value="UniProtKB-KW"/>
</dbReference>
<proteinExistence type="inferred from homology"/>
<evidence type="ECO:0000256" key="4">
    <source>
        <dbReference type="ARBA" id="ARBA00022807"/>
    </source>
</evidence>
<keyword evidence="2" id="KW-0645">Protease</keyword>
<comment type="similarity">
    <text evidence="1">Belongs to the peptidase C40 family.</text>
</comment>
<dbReference type="RefSeq" id="WP_100341685.1">
    <property type="nucleotide sequence ID" value="NZ_PGFJ01000002.1"/>
</dbReference>
<dbReference type="InterPro" id="IPR000064">
    <property type="entry name" value="NLP_P60_dom"/>
</dbReference>